<name>A0ABP7YW14_9ACTN</name>
<dbReference type="InterPro" id="IPR029069">
    <property type="entry name" value="HotDog_dom_sf"/>
</dbReference>
<dbReference type="Gene3D" id="3.10.129.10">
    <property type="entry name" value="Hotdog Thioesterase"/>
    <property type="match status" value="1"/>
</dbReference>
<feature type="region of interest" description="Disordered" evidence="1">
    <location>
        <begin position="197"/>
        <end position="218"/>
    </location>
</feature>
<dbReference type="RefSeq" id="WP_345021928.1">
    <property type="nucleotide sequence ID" value="NZ_BAABDO010000040.1"/>
</dbReference>
<dbReference type="InterPro" id="IPR039569">
    <property type="entry name" value="FAS1-like_DH_region"/>
</dbReference>
<dbReference type="EMBL" id="BAABDO010000040">
    <property type="protein sequence ID" value="GAA4142177.1"/>
    <property type="molecule type" value="Genomic_DNA"/>
</dbReference>
<proteinExistence type="predicted"/>
<dbReference type="Proteomes" id="UP001500266">
    <property type="component" value="Unassembled WGS sequence"/>
</dbReference>
<protein>
    <recommendedName>
        <fullName evidence="2">FAS1-like dehydratase domain-containing protein</fullName>
    </recommendedName>
</protein>
<accession>A0ABP7YW14</accession>
<keyword evidence="4" id="KW-1185">Reference proteome</keyword>
<feature type="domain" description="FAS1-like dehydratase" evidence="2">
    <location>
        <begin position="41"/>
        <end position="185"/>
    </location>
</feature>
<organism evidence="3 4">
    <name type="scientific">Actinomadura keratinilytica</name>
    <dbReference type="NCBI Taxonomy" id="547461"/>
    <lineage>
        <taxon>Bacteria</taxon>
        <taxon>Bacillati</taxon>
        <taxon>Actinomycetota</taxon>
        <taxon>Actinomycetes</taxon>
        <taxon>Streptosporangiales</taxon>
        <taxon>Thermomonosporaceae</taxon>
        <taxon>Actinomadura</taxon>
    </lineage>
</organism>
<reference evidence="4" key="1">
    <citation type="journal article" date="2019" name="Int. J. Syst. Evol. Microbiol.">
        <title>The Global Catalogue of Microorganisms (GCM) 10K type strain sequencing project: providing services to taxonomists for standard genome sequencing and annotation.</title>
        <authorList>
            <consortium name="The Broad Institute Genomics Platform"/>
            <consortium name="The Broad Institute Genome Sequencing Center for Infectious Disease"/>
            <person name="Wu L."/>
            <person name="Ma J."/>
        </authorList>
    </citation>
    <scope>NUCLEOTIDE SEQUENCE [LARGE SCALE GENOMIC DNA]</scope>
    <source>
        <strain evidence="4">JCM 17316</strain>
    </source>
</reference>
<dbReference type="SUPFAM" id="SSF54637">
    <property type="entry name" value="Thioesterase/thiol ester dehydrase-isomerase"/>
    <property type="match status" value="1"/>
</dbReference>
<evidence type="ECO:0000313" key="3">
    <source>
        <dbReference type="EMBL" id="GAA4142177.1"/>
    </source>
</evidence>
<sequence length="218" mass="23948">MSAQANTNTAAAGPDDWKAEWQPVVDAVGRDFSDGETVWGADAVERGAIRRYLEPLEFGCALHTDPQVARRAGFTDVTMPYTGLMSWTLPPMWRPGETLFDSDDRDAQPVRSPINNQDMPLGPKTTGFFGTDIEVDFLRPVVAGERIGRRGRRLVSCVPKETSVGRGAFMTWESDIVTTSGEVVARIRIGTYAYVPRSDVPRSDVPKSDVPDNGDREG</sequence>
<gene>
    <name evidence="3" type="ORF">GCM10022416_30880</name>
</gene>
<dbReference type="Pfam" id="PF13452">
    <property type="entry name" value="FAS1_DH_region"/>
    <property type="match status" value="1"/>
</dbReference>
<evidence type="ECO:0000256" key="1">
    <source>
        <dbReference type="SAM" id="MobiDB-lite"/>
    </source>
</evidence>
<comment type="caution">
    <text evidence="3">The sequence shown here is derived from an EMBL/GenBank/DDBJ whole genome shotgun (WGS) entry which is preliminary data.</text>
</comment>
<feature type="compositionally biased region" description="Basic and acidic residues" evidence="1">
    <location>
        <begin position="199"/>
        <end position="218"/>
    </location>
</feature>
<evidence type="ECO:0000259" key="2">
    <source>
        <dbReference type="Pfam" id="PF13452"/>
    </source>
</evidence>
<evidence type="ECO:0000313" key="4">
    <source>
        <dbReference type="Proteomes" id="UP001500266"/>
    </source>
</evidence>